<dbReference type="InterPro" id="IPR005055">
    <property type="entry name" value="A10/PebIII"/>
</dbReference>
<keyword evidence="4" id="KW-1185">Reference proteome</keyword>
<dbReference type="EnsemblMetazoa" id="ADIR011223-RA">
    <property type="protein sequence ID" value="ADIR011223-PA"/>
    <property type="gene ID" value="ADIR011223"/>
</dbReference>
<organism evidence="3 4">
    <name type="scientific">Anopheles dirus</name>
    <dbReference type="NCBI Taxonomy" id="7168"/>
    <lineage>
        <taxon>Eukaryota</taxon>
        <taxon>Metazoa</taxon>
        <taxon>Ecdysozoa</taxon>
        <taxon>Arthropoda</taxon>
        <taxon>Hexapoda</taxon>
        <taxon>Insecta</taxon>
        <taxon>Pterygota</taxon>
        <taxon>Neoptera</taxon>
        <taxon>Endopterygota</taxon>
        <taxon>Diptera</taxon>
        <taxon>Nematocera</taxon>
        <taxon>Culicoidea</taxon>
        <taxon>Culicidae</taxon>
        <taxon>Anophelinae</taxon>
        <taxon>Anopheles</taxon>
    </lineage>
</organism>
<name>A0A182NU81_9DIPT</name>
<evidence type="ECO:0000313" key="3">
    <source>
        <dbReference type="EnsemblMetazoa" id="ADIR011223-PA"/>
    </source>
</evidence>
<feature type="region of interest" description="Disordered" evidence="1">
    <location>
        <begin position="116"/>
        <end position="181"/>
    </location>
</feature>
<reference evidence="3" key="2">
    <citation type="submission" date="2020-05" db="UniProtKB">
        <authorList>
            <consortium name="EnsemblMetazoa"/>
        </authorList>
    </citation>
    <scope>IDENTIFICATION</scope>
    <source>
        <strain evidence="3">WRAIR2</strain>
    </source>
</reference>
<dbReference type="Proteomes" id="UP000075884">
    <property type="component" value="Unassembled WGS sequence"/>
</dbReference>
<accession>A0A182NU81</accession>
<dbReference type="Gene3D" id="1.10.2080.10">
    <property type="entry name" value="Insect odorant-binding protein A10/Ejaculatory bulb-specific protein 3"/>
    <property type="match status" value="1"/>
</dbReference>
<feature type="compositionally biased region" description="Basic and acidic residues" evidence="1">
    <location>
        <begin position="116"/>
        <end position="155"/>
    </location>
</feature>
<feature type="compositionally biased region" description="Polar residues" evidence="1">
    <location>
        <begin position="156"/>
        <end position="165"/>
    </location>
</feature>
<evidence type="ECO:0000256" key="1">
    <source>
        <dbReference type="SAM" id="MobiDB-lite"/>
    </source>
</evidence>
<keyword evidence="2" id="KW-0732">Signal</keyword>
<protein>
    <submittedName>
        <fullName evidence="3">Uncharacterized protein</fullName>
    </submittedName>
</protein>
<dbReference type="PANTHER" id="PTHR11257:SF12">
    <property type="entry name" value="EJACULATORY BULB-SPECIFIC PROTEIN 3-RELATED"/>
    <property type="match status" value="1"/>
</dbReference>
<reference evidence="4" key="1">
    <citation type="submission" date="2013-03" db="EMBL/GenBank/DDBJ databases">
        <title>The Genome Sequence of Anopheles dirus WRAIR2.</title>
        <authorList>
            <consortium name="The Broad Institute Genomics Platform"/>
            <person name="Neafsey D.E."/>
            <person name="Walton C."/>
            <person name="Walker B."/>
            <person name="Young S.K."/>
            <person name="Zeng Q."/>
            <person name="Gargeya S."/>
            <person name="Fitzgerald M."/>
            <person name="Haas B."/>
            <person name="Abouelleil A."/>
            <person name="Allen A.W."/>
            <person name="Alvarado L."/>
            <person name="Arachchi H.M."/>
            <person name="Berlin A.M."/>
            <person name="Chapman S.B."/>
            <person name="Gainer-Dewar J."/>
            <person name="Goldberg J."/>
            <person name="Griggs A."/>
            <person name="Gujja S."/>
            <person name="Hansen M."/>
            <person name="Howarth C."/>
            <person name="Imamovic A."/>
            <person name="Ireland A."/>
            <person name="Larimer J."/>
            <person name="McCowan C."/>
            <person name="Murphy C."/>
            <person name="Pearson M."/>
            <person name="Poon T.W."/>
            <person name="Priest M."/>
            <person name="Roberts A."/>
            <person name="Saif S."/>
            <person name="Shea T."/>
            <person name="Sisk P."/>
            <person name="Sykes S."/>
            <person name="Wortman J."/>
            <person name="Nusbaum C."/>
            <person name="Birren B."/>
        </authorList>
    </citation>
    <scope>NUCLEOTIDE SEQUENCE [LARGE SCALE GENOMIC DNA]</scope>
    <source>
        <strain evidence="4">WRAIR2</strain>
    </source>
</reference>
<evidence type="ECO:0000256" key="2">
    <source>
        <dbReference type="SAM" id="SignalP"/>
    </source>
</evidence>
<feature type="chain" id="PRO_5008130550" evidence="2">
    <location>
        <begin position="21"/>
        <end position="181"/>
    </location>
</feature>
<sequence length="181" mass="20186">MAHFLITFLPVAIMCAASRADNYVTKYDNINLGEIFSSQRLMDNYMNCLKAVGPCTPDGRELKDNLPDALMSDCAKCSEKQRVGSDEVIKFIIANRPDDFAILEQLYDPTGEYRRKYLKPDEGDESAEQHAKPEERELSSGGDRDDIETEAHATEHISSASSVRPSQDHDHGEGQTDASEN</sequence>
<dbReference type="SUPFAM" id="SSF100910">
    <property type="entry name" value="Chemosensory protein Csp2"/>
    <property type="match status" value="1"/>
</dbReference>
<dbReference type="Pfam" id="PF03392">
    <property type="entry name" value="OS-D"/>
    <property type="match status" value="1"/>
</dbReference>
<evidence type="ECO:0000313" key="4">
    <source>
        <dbReference type="Proteomes" id="UP000075884"/>
    </source>
</evidence>
<proteinExistence type="predicted"/>
<dbReference type="VEuPathDB" id="VectorBase:ADIR011223"/>
<dbReference type="InterPro" id="IPR036682">
    <property type="entry name" value="OS_D_A10/PebIII_sf"/>
</dbReference>
<dbReference type="PANTHER" id="PTHR11257">
    <property type="entry name" value="CHEMOSENSORY PROTEIN-RELATED"/>
    <property type="match status" value="1"/>
</dbReference>
<dbReference type="AlphaFoldDB" id="A0A182NU81"/>
<feature type="signal peptide" evidence="2">
    <location>
        <begin position="1"/>
        <end position="20"/>
    </location>
</feature>